<evidence type="ECO:0000256" key="7">
    <source>
        <dbReference type="SAM" id="MobiDB-lite"/>
    </source>
</evidence>
<keyword evidence="9" id="KW-1185">Reference proteome</keyword>
<feature type="region of interest" description="Disordered" evidence="7">
    <location>
        <begin position="107"/>
        <end position="177"/>
    </location>
</feature>
<dbReference type="SUPFAM" id="SSF103506">
    <property type="entry name" value="Mitochondrial carrier"/>
    <property type="match status" value="1"/>
</dbReference>
<accession>A0ABR3XTK4</accession>
<keyword evidence="3" id="KW-0677">Repeat</keyword>
<evidence type="ECO:0000313" key="9">
    <source>
        <dbReference type="Proteomes" id="UP001583193"/>
    </source>
</evidence>
<sequence length="526" mass="56404">MSSSREGVNPLRPYYVPPQIGLSPGPATSNASAPPNAPSASTKAFGSSARDLLSDLDYSDYLESSPSVSDWVREALDRAVWRYTSVLMAQPFDVAKTILQVYVVPDAQDGQAPPDERRRQSQGYREQYFEEDSQSSDDESSYFTSAAPGGATPSTPRSRGSRHRITDRSGYIPSPGLPPRHALVIKNPSSLMEVISQLWSTSGPTSVWKGANATFIHSLLLPTLNTFIRSLLSAILGMPEEAIASPMTADILTAASPITTLILSFISSALSSIILSPIDTARTYLILTPATHGPRSLLRAIRLLPSPNYMIPPHLIPITILHSSLPNLLSTSTPLFLKSYLSLDPVLNPSSWSVFSFLASCLELGVKYPLETVLRRAQIATFTSPSLRQKGRVPVSPTIPSPATAGKQAGSEIETIVPAPRSYRGVVGTIWSIIYEEGASPSPSESEKAHEMLGKPVPSRQRRRQGQGLQGLYRGWRVGMWGLAGVWGAGFLGAAMGGGEEEIVTSTAASGMSPVTARGRTSGGVF</sequence>
<feature type="compositionally biased region" description="Acidic residues" evidence="7">
    <location>
        <begin position="129"/>
        <end position="140"/>
    </location>
</feature>
<feature type="region of interest" description="Disordered" evidence="7">
    <location>
        <begin position="507"/>
        <end position="526"/>
    </location>
</feature>
<dbReference type="InterPro" id="IPR023395">
    <property type="entry name" value="MCP_dom_sf"/>
</dbReference>
<gene>
    <name evidence="8" type="ORF">Plec18167_004316</name>
</gene>
<dbReference type="Proteomes" id="UP001583193">
    <property type="component" value="Unassembled WGS sequence"/>
</dbReference>
<comment type="caution">
    <text evidence="8">The sequence shown here is derived from an EMBL/GenBank/DDBJ whole genome shotgun (WGS) entry which is preliminary data.</text>
</comment>
<keyword evidence="4" id="KW-0999">Mitochondrion inner membrane</keyword>
<evidence type="ECO:0000256" key="2">
    <source>
        <dbReference type="ARBA" id="ARBA00022692"/>
    </source>
</evidence>
<feature type="region of interest" description="Disordered" evidence="7">
    <location>
        <begin position="439"/>
        <end position="466"/>
    </location>
</feature>
<keyword evidence="2" id="KW-0812">Transmembrane</keyword>
<evidence type="ECO:0008006" key="10">
    <source>
        <dbReference type="Google" id="ProtNLM"/>
    </source>
</evidence>
<evidence type="ECO:0000313" key="8">
    <source>
        <dbReference type="EMBL" id="KAL1879020.1"/>
    </source>
</evidence>
<evidence type="ECO:0000256" key="5">
    <source>
        <dbReference type="ARBA" id="ARBA00022989"/>
    </source>
</evidence>
<keyword evidence="4" id="KW-0496">Mitochondrion</keyword>
<protein>
    <recommendedName>
        <fullName evidence="10">Mitochondrial fusion protein</fullName>
    </recommendedName>
</protein>
<keyword evidence="6" id="KW-0472">Membrane</keyword>
<evidence type="ECO:0000256" key="6">
    <source>
        <dbReference type="ARBA" id="ARBA00023136"/>
    </source>
</evidence>
<evidence type="ECO:0000256" key="3">
    <source>
        <dbReference type="ARBA" id="ARBA00022737"/>
    </source>
</evidence>
<dbReference type="EMBL" id="JAVDPF010000011">
    <property type="protein sequence ID" value="KAL1879020.1"/>
    <property type="molecule type" value="Genomic_DNA"/>
</dbReference>
<dbReference type="PANTHER" id="PTHR24089">
    <property type="entry name" value="SOLUTE CARRIER FAMILY 25"/>
    <property type="match status" value="1"/>
</dbReference>
<dbReference type="Gene3D" id="1.50.40.10">
    <property type="entry name" value="Mitochondrial carrier domain"/>
    <property type="match status" value="1"/>
</dbReference>
<organism evidence="8 9">
    <name type="scientific">Paecilomyces lecythidis</name>
    <dbReference type="NCBI Taxonomy" id="3004212"/>
    <lineage>
        <taxon>Eukaryota</taxon>
        <taxon>Fungi</taxon>
        <taxon>Dikarya</taxon>
        <taxon>Ascomycota</taxon>
        <taxon>Pezizomycotina</taxon>
        <taxon>Eurotiomycetes</taxon>
        <taxon>Eurotiomycetidae</taxon>
        <taxon>Eurotiales</taxon>
        <taxon>Thermoascaceae</taxon>
        <taxon>Paecilomyces</taxon>
    </lineage>
</organism>
<comment type="subcellular location">
    <subcellularLocation>
        <location evidence="1">Mitochondrion membrane</location>
    </subcellularLocation>
</comment>
<feature type="compositionally biased region" description="Low complexity" evidence="7">
    <location>
        <begin position="23"/>
        <end position="46"/>
    </location>
</feature>
<feature type="region of interest" description="Disordered" evidence="7">
    <location>
        <begin position="391"/>
        <end position="410"/>
    </location>
</feature>
<feature type="region of interest" description="Disordered" evidence="7">
    <location>
        <begin position="1"/>
        <end position="46"/>
    </location>
</feature>
<name>A0ABR3XTK4_9EURO</name>
<reference evidence="8 9" key="1">
    <citation type="journal article" date="2024" name="IMA Fungus">
        <title>IMA Genome - F19 : A genome assembly and annotation guide to empower mycologists, including annotated draft genome sequences of Ceratocystis pirilliformis, Diaporthe australafricana, Fusarium ophioides, Paecilomyces lecythidis, and Sporothrix stenoceras.</title>
        <authorList>
            <person name="Aylward J."/>
            <person name="Wilson A.M."/>
            <person name="Visagie C.M."/>
            <person name="Spraker J."/>
            <person name="Barnes I."/>
            <person name="Buitendag C."/>
            <person name="Ceriani C."/>
            <person name="Del Mar Angel L."/>
            <person name="du Plessis D."/>
            <person name="Fuchs T."/>
            <person name="Gasser K."/>
            <person name="Kramer D."/>
            <person name="Li W."/>
            <person name="Munsamy K."/>
            <person name="Piso A."/>
            <person name="Price J.L."/>
            <person name="Sonnekus B."/>
            <person name="Thomas C."/>
            <person name="van der Nest A."/>
            <person name="van Dijk A."/>
            <person name="van Heerden A."/>
            <person name="van Vuuren N."/>
            <person name="Yilmaz N."/>
            <person name="Duong T.A."/>
            <person name="van der Merwe N.A."/>
            <person name="Wingfield M.J."/>
            <person name="Wingfield B.D."/>
        </authorList>
    </citation>
    <scope>NUCLEOTIDE SEQUENCE [LARGE SCALE GENOMIC DNA]</scope>
    <source>
        <strain evidence="8 9">CMW 18167</strain>
    </source>
</reference>
<keyword evidence="5" id="KW-1133">Transmembrane helix</keyword>
<evidence type="ECO:0000256" key="1">
    <source>
        <dbReference type="ARBA" id="ARBA00004325"/>
    </source>
</evidence>
<evidence type="ECO:0000256" key="4">
    <source>
        <dbReference type="ARBA" id="ARBA00022792"/>
    </source>
</evidence>
<proteinExistence type="predicted"/>